<dbReference type="Proteomes" id="UP000622722">
    <property type="component" value="Unassembled WGS sequence"/>
</dbReference>
<dbReference type="EMBL" id="AASCJS010000006">
    <property type="protein sequence ID" value="EFA9845109.1"/>
    <property type="molecule type" value="Genomic_DNA"/>
</dbReference>
<comment type="caution">
    <text evidence="1">The sequence shown here is derived from an EMBL/GenBank/DDBJ whole genome shotgun (WGS) entry which is preliminary data.</text>
</comment>
<evidence type="ECO:0000313" key="2">
    <source>
        <dbReference type="EMBL" id="MBA7722093.1"/>
    </source>
</evidence>
<dbReference type="Proteomes" id="UP000185794">
    <property type="component" value="Unassembled WGS sequence"/>
</dbReference>
<evidence type="ECO:0000313" key="4">
    <source>
        <dbReference type="Proteomes" id="UP000185794"/>
    </source>
</evidence>
<gene>
    <name evidence="3" type="ORF">AWP47_00945</name>
    <name evidence="1" type="ORF">C1Q91_001459</name>
    <name evidence="2" type="ORF">HV209_26710</name>
</gene>
<evidence type="ECO:0000313" key="5">
    <source>
        <dbReference type="Proteomes" id="UP000523388"/>
    </source>
</evidence>
<name>A0A0B1IXB5_ECOLX</name>
<evidence type="ECO:0000313" key="3">
    <source>
        <dbReference type="EMBL" id="OKV17270.1"/>
    </source>
</evidence>
<evidence type="ECO:0000313" key="1">
    <source>
        <dbReference type="EMBL" id="EFA9845109.1"/>
    </source>
</evidence>
<dbReference type="EMBL" id="JABXPW010000015">
    <property type="protein sequence ID" value="MBA7722093.1"/>
    <property type="molecule type" value="Genomic_DNA"/>
</dbReference>
<dbReference type="Proteomes" id="UP000523388">
    <property type="component" value="Unassembled WGS sequence"/>
</dbReference>
<reference evidence="1 5" key="2">
    <citation type="submission" date="2018-08" db="EMBL/GenBank/DDBJ databases">
        <authorList>
            <consortium name="GenomeTrakr network: Whole genome sequencing for foodborne pathogen traceback"/>
        </authorList>
    </citation>
    <scope>NUCLEOTIDE SEQUENCE [LARGE SCALE GENOMIC DNA]</scope>
    <source>
        <strain evidence="1 5">AZ-TG102963</strain>
    </source>
</reference>
<dbReference type="EMBL" id="LRKC01000046">
    <property type="protein sequence ID" value="OKV17270.1"/>
    <property type="molecule type" value="Genomic_DNA"/>
</dbReference>
<sequence>MRTWGRVTDANGNKKWVAVESDANGDFSYGWLTTLIQTLKLGLGESPFYANYGIPAQQCIVQQIYPDYYVNMVQQQFAGYFASLAISKVDGADNPTYNIDVVFFNGTSYRTQVPV</sequence>
<organism evidence="1 5">
    <name type="scientific">Escherichia coli</name>
    <dbReference type="NCBI Taxonomy" id="562"/>
    <lineage>
        <taxon>Bacteria</taxon>
        <taxon>Pseudomonadati</taxon>
        <taxon>Pseudomonadota</taxon>
        <taxon>Gammaproteobacteria</taxon>
        <taxon>Enterobacterales</taxon>
        <taxon>Enterobacteriaceae</taxon>
        <taxon>Escherichia</taxon>
    </lineage>
</organism>
<dbReference type="RefSeq" id="WP_001261327.1">
    <property type="nucleotide sequence ID" value="NZ_BDRH01000033.1"/>
</dbReference>
<protein>
    <submittedName>
        <fullName evidence="1">Uncharacterized protein</fullName>
    </submittedName>
</protein>
<reference evidence="3 4" key="1">
    <citation type="journal article" date="2017" name="Front. Cell. Infect. Microbiol.">
        <title>Chaperone-usher pili loci of human colonization factor-negative enterotoxigenic Escherichia coli.</title>
        <authorList>
            <person name="Del Canto F."/>
            <person name="Vidal R."/>
            <person name="Stine O.C."/>
            <person name="Pop M."/>
        </authorList>
    </citation>
    <scope>NUCLEOTIDE SEQUENCE [LARGE SCALE GENOMIC DNA]</scope>
    <source>
        <strain evidence="3 4">700324</strain>
    </source>
</reference>
<dbReference type="AlphaFoldDB" id="A0A0B1IXB5"/>
<proteinExistence type="predicted"/>
<accession>A0A0B1IXB5</accession>
<reference evidence="2" key="3">
    <citation type="submission" date="2020-06" db="EMBL/GenBank/DDBJ databases">
        <title>REHAB project genomes.</title>
        <authorList>
            <person name="Shaw L.P."/>
        </authorList>
    </citation>
    <scope>NUCLEOTIDE SEQUENCE</scope>
    <source>
        <strain evidence="2">RHBSTW-00474</strain>
    </source>
</reference>